<dbReference type="InterPro" id="IPR032675">
    <property type="entry name" value="LRR_dom_sf"/>
</dbReference>
<keyword evidence="2" id="KW-1185">Reference proteome</keyword>
<dbReference type="Proteomes" id="UP000308768">
    <property type="component" value="Unassembled WGS sequence"/>
</dbReference>
<proteinExistence type="predicted"/>
<dbReference type="Gene3D" id="3.80.10.10">
    <property type="entry name" value="Ribonuclease Inhibitor"/>
    <property type="match status" value="1"/>
</dbReference>
<sequence>MHINDFPYEILAGILEEATRLNERDGVSYTFGLSQAPLPLQKTKLQKYLKGPIPPDMLKWDATAAIRQVCRAWHEWSLDYSLKDVYLRRWRGSERWAELSRCRRSYDIYELIDNPSGLAVYRDPFSSVLQTAELLSQYPSVGSKISRLWFNGFYVTETDREIFTVLRSCPNLVSVSVPWTVLRHGSSEDWTYLLNSTRGHGTPLQSLELLAVDLPEVQAKDPANRVDLRPLDHRRVNFSKLRRLKVFGNTTFMPVCDQDLQAIARTATSLEELHITGLSTVSIEGVMALVKASQKTLKVLEHSPRSDDGFYHPHPGTLPSTEHLCDVLTACPKLKDLSISVPSMCPDLFSNDSVRWEGECQVRAARLCDKATTSSHATKKNGHEKGDLLVLQETLARARTLIRNRRLMRAELDIELFFLDCIFEPRLQAVHGDVSLAEISSNAQWPAFKASSSKGPYGATGLYGKDEGPWDVVSEEMLWDMAIPAISGLAPRGISNTNIFSLMYDD</sequence>
<dbReference type="OrthoDB" id="5283561at2759"/>
<protein>
    <recommendedName>
        <fullName evidence="3">F-box domain-containing protein</fullName>
    </recommendedName>
</protein>
<comment type="caution">
    <text evidence="1">The sequence shown here is derived from an EMBL/GenBank/DDBJ whole genome shotgun (WGS) entry which is preliminary data.</text>
</comment>
<evidence type="ECO:0008006" key="3">
    <source>
        <dbReference type="Google" id="ProtNLM"/>
    </source>
</evidence>
<dbReference type="SUPFAM" id="SSF52047">
    <property type="entry name" value="RNI-like"/>
    <property type="match status" value="1"/>
</dbReference>
<reference evidence="1 2" key="1">
    <citation type="submission" date="2017-03" db="EMBL/GenBank/DDBJ databases">
        <title>Genomes of endolithic fungi from Antarctica.</title>
        <authorList>
            <person name="Coleine C."/>
            <person name="Masonjones S."/>
            <person name="Stajich J.E."/>
        </authorList>
    </citation>
    <scope>NUCLEOTIDE SEQUENCE [LARGE SCALE GENOMIC DNA]</scope>
    <source>
        <strain evidence="1 2">CCFEE 5187</strain>
    </source>
</reference>
<dbReference type="AlphaFoldDB" id="A0A4U0WVP7"/>
<name>A0A4U0WVP7_9PEZI</name>
<evidence type="ECO:0000313" key="2">
    <source>
        <dbReference type="Proteomes" id="UP000308768"/>
    </source>
</evidence>
<evidence type="ECO:0000313" key="1">
    <source>
        <dbReference type="EMBL" id="TKA67770.1"/>
    </source>
</evidence>
<dbReference type="EMBL" id="NAJN01000879">
    <property type="protein sequence ID" value="TKA67770.1"/>
    <property type="molecule type" value="Genomic_DNA"/>
</dbReference>
<accession>A0A4U0WVP7</accession>
<organism evidence="1 2">
    <name type="scientific">Cryomyces minteri</name>
    <dbReference type="NCBI Taxonomy" id="331657"/>
    <lineage>
        <taxon>Eukaryota</taxon>
        <taxon>Fungi</taxon>
        <taxon>Dikarya</taxon>
        <taxon>Ascomycota</taxon>
        <taxon>Pezizomycotina</taxon>
        <taxon>Dothideomycetes</taxon>
        <taxon>Dothideomycetes incertae sedis</taxon>
        <taxon>Cryomyces</taxon>
    </lineage>
</organism>
<gene>
    <name evidence="1" type="ORF">B0A49_05405</name>
</gene>